<dbReference type="GO" id="GO:0005789">
    <property type="term" value="C:endoplasmic reticulum membrane"/>
    <property type="evidence" value="ECO:0007669"/>
    <property type="project" value="TreeGrafter"/>
</dbReference>
<dbReference type="EMBL" id="HBEY01043636">
    <property type="protein sequence ID" value="CAD8617518.1"/>
    <property type="molecule type" value="Transcribed_RNA"/>
</dbReference>
<dbReference type="GO" id="GO:0031201">
    <property type="term" value="C:SNARE complex"/>
    <property type="evidence" value="ECO:0007669"/>
    <property type="project" value="TreeGrafter"/>
</dbReference>
<name>A0A7S0LMW9_9EUKA</name>
<dbReference type="GO" id="GO:0006906">
    <property type="term" value="P:vesicle fusion"/>
    <property type="evidence" value="ECO:0007669"/>
    <property type="project" value="TreeGrafter"/>
</dbReference>
<feature type="transmembrane region" description="Helical" evidence="9">
    <location>
        <begin position="191"/>
        <end position="212"/>
    </location>
</feature>
<sequence length="224" mass="25005">MASTSSIAIETHHTNARKVVLTVQKLLVELETGRDTSIELQTHISQHINALAREINILEELLPGEGARRPVWRKKISALQDESASQRAALSKFAARLHTKRKEQEERDALIQRIRGNGDHSVCIESGLAEGKALQQVDSQLDSLTGNATSVLSALRQQSSTLKGVQKKLLDFSHTLGLSDNVMRLIESRQFWDKVIMVTGMILTLALLWYVFVHLRRPPEEAGT</sequence>
<evidence type="ECO:0000256" key="9">
    <source>
        <dbReference type="SAM" id="Phobius"/>
    </source>
</evidence>
<dbReference type="GO" id="GO:0000139">
    <property type="term" value="C:Golgi membrane"/>
    <property type="evidence" value="ECO:0007669"/>
    <property type="project" value="UniProtKB-SubCell"/>
</dbReference>
<keyword evidence="5 9" id="KW-1133">Transmembrane helix</keyword>
<dbReference type="GO" id="GO:0031902">
    <property type="term" value="C:late endosome membrane"/>
    <property type="evidence" value="ECO:0007669"/>
    <property type="project" value="TreeGrafter"/>
</dbReference>
<evidence type="ECO:0000256" key="6">
    <source>
        <dbReference type="ARBA" id="ARBA00023034"/>
    </source>
</evidence>
<dbReference type="AlphaFoldDB" id="A0A7S0LMW9"/>
<keyword evidence="6" id="KW-0333">Golgi apparatus</keyword>
<evidence type="ECO:0000256" key="1">
    <source>
        <dbReference type="ARBA" id="ARBA00004409"/>
    </source>
</evidence>
<dbReference type="GO" id="GO:0012507">
    <property type="term" value="C:ER to Golgi transport vesicle membrane"/>
    <property type="evidence" value="ECO:0007669"/>
    <property type="project" value="TreeGrafter"/>
</dbReference>
<evidence type="ECO:0000313" key="10">
    <source>
        <dbReference type="EMBL" id="CAD8617518.1"/>
    </source>
</evidence>
<organism evidence="10">
    <name type="scientific">Coccolithus braarudii</name>
    <dbReference type="NCBI Taxonomy" id="221442"/>
    <lineage>
        <taxon>Eukaryota</taxon>
        <taxon>Haptista</taxon>
        <taxon>Haptophyta</taxon>
        <taxon>Prymnesiophyceae</taxon>
        <taxon>Coccolithales</taxon>
        <taxon>Coccolithaceae</taxon>
        <taxon>Coccolithus</taxon>
    </lineage>
</organism>
<dbReference type="GO" id="GO:0015031">
    <property type="term" value="P:protein transport"/>
    <property type="evidence" value="ECO:0007669"/>
    <property type="project" value="UniProtKB-KW"/>
</dbReference>
<dbReference type="GO" id="GO:0005484">
    <property type="term" value="F:SNAP receptor activity"/>
    <property type="evidence" value="ECO:0007669"/>
    <property type="project" value="InterPro"/>
</dbReference>
<dbReference type="PANTHER" id="PTHR21230">
    <property type="entry name" value="VESICLE TRANSPORT V-SNARE PROTEIN VTI1-RELATED"/>
    <property type="match status" value="1"/>
</dbReference>
<gene>
    <name evidence="10" type="ORF">CPEL01642_LOCUS20899</name>
</gene>
<keyword evidence="3 9" id="KW-0812">Transmembrane</keyword>
<dbReference type="SUPFAM" id="SSF58100">
    <property type="entry name" value="Bacterial hemolysins"/>
    <property type="match status" value="1"/>
</dbReference>
<evidence type="ECO:0000256" key="2">
    <source>
        <dbReference type="ARBA" id="ARBA00022448"/>
    </source>
</evidence>
<dbReference type="CDD" id="cd15863">
    <property type="entry name" value="SNARE_GS27"/>
    <property type="match status" value="1"/>
</dbReference>
<protein>
    <recommendedName>
        <fullName evidence="11">Vesicle transport v-SNARE N-terminal domain-containing protein</fullName>
    </recommendedName>
</protein>
<comment type="subcellular location">
    <subcellularLocation>
        <location evidence="1">Golgi apparatus membrane</location>
        <topology evidence="1">Single-pass type IV membrane protein</topology>
    </subcellularLocation>
</comment>
<keyword evidence="7 8" id="KW-0472">Membrane</keyword>
<evidence type="ECO:0008006" key="11">
    <source>
        <dbReference type="Google" id="ProtNLM"/>
    </source>
</evidence>
<dbReference type="InterPro" id="IPR027027">
    <property type="entry name" value="GOSR2/Membrin/Bos1"/>
</dbReference>
<accession>A0A7S0LMW9</accession>
<dbReference type="Pfam" id="PF12352">
    <property type="entry name" value="V-SNARE_C"/>
    <property type="match status" value="1"/>
</dbReference>
<keyword evidence="4 8" id="KW-0653">Protein transport</keyword>
<reference evidence="10" key="1">
    <citation type="submission" date="2021-01" db="EMBL/GenBank/DDBJ databases">
        <authorList>
            <person name="Corre E."/>
            <person name="Pelletier E."/>
            <person name="Niang G."/>
            <person name="Scheremetjew M."/>
            <person name="Finn R."/>
            <person name="Kale V."/>
            <person name="Holt S."/>
            <person name="Cochrane G."/>
            <person name="Meng A."/>
            <person name="Brown T."/>
            <person name="Cohen L."/>
        </authorList>
    </citation>
    <scope>NUCLEOTIDE SEQUENCE</scope>
    <source>
        <strain evidence="10">PLY182g</strain>
    </source>
</reference>
<evidence type="ECO:0000256" key="7">
    <source>
        <dbReference type="ARBA" id="ARBA00023136"/>
    </source>
</evidence>
<keyword evidence="2 8" id="KW-0813">Transport</keyword>
<evidence type="ECO:0000256" key="8">
    <source>
        <dbReference type="PIRNR" id="PIRNR028865"/>
    </source>
</evidence>
<evidence type="ECO:0000256" key="5">
    <source>
        <dbReference type="ARBA" id="ARBA00022989"/>
    </source>
</evidence>
<evidence type="ECO:0000256" key="3">
    <source>
        <dbReference type="ARBA" id="ARBA00022692"/>
    </source>
</evidence>
<proteinExistence type="predicted"/>
<dbReference type="GO" id="GO:0000149">
    <property type="term" value="F:SNARE binding"/>
    <property type="evidence" value="ECO:0007669"/>
    <property type="project" value="TreeGrafter"/>
</dbReference>
<dbReference type="PIRSF" id="PIRSF028865">
    <property type="entry name" value="Membrin-2"/>
    <property type="match status" value="1"/>
</dbReference>
<dbReference type="PANTHER" id="PTHR21230:SF1">
    <property type="entry name" value="GOLGI SNAP RECEPTOR COMPLEX MEMBER 2"/>
    <property type="match status" value="1"/>
</dbReference>
<evidence type="ECO:0000256" key="4">
    <source>
        <dbReference type="ARBA" id="ARBA00022927"/>
    </source>
</evidence>